<dbReference type="Proteomes" id="UP001454036">
    <property type="component" value="Unassembled WGS sequence"/>
</dbReference>
<evidence type="ECO:0000313" key="2">
    <source>
        <dbReference type="Proteomes" id="UP001454036"/>
    </source>
</evidence>
<reference evidence="1 2" key="1">
    <citation type="submission" date="2024-01" db="EMBL/GenBank/DDBJ databases">
        <title>The complete chloroplast genome sequence of Lithospermum erythrorhizon: insights into the phylogenetic relationship among Boraginaceae species and the maternal lineages of purple gromwells.</title>
        <authorList>
            <person name="Okada T."/>
            <person name="Watanabe K."/>
        </authorList>
    </citation>
    <scope>NUCLEOTIDE SEQUENCE [LARGE SCALE GENOMIC DNA]</scope>
</reference>
<proteinExistence type="predicted"/>
<protein>
    <submittedName>
        <fullName evidence="1">Uncharacterized protein</fullName>
    </submittedName>
</protein>
<gene>
    <name evidence="1" type="ORF">LIER_10602</name>
</gene>
<name>A0AAV3PM68_LITER</name>
<dbReference type="AlphaFoldDB" id="A0AAV3PM68"/>
<dbReference type="EMBL" id="BAABME010001894">
    <property type="protein sequence ID" value="GAA0152012.1"/>
    <property type="molecule type" value="Genomic_DNA"/>
</dbReference>
<keyword evidence="2" id="KW-1185">Reference proteome</keyword>
<organism evidence="1 2">
    <name type="scientific">Lithospermum erythrorhizon</name>
    <name type="common">Purple gromwell</name>
    <name type="synonym">Lithospermum officinale var. erythrorhizon</name>
    <dbReference type="NCBI Taxonomy" id="34254"/>
    <lineage>
        <taxon>Eukaryota</taxon>
        <taxon>Viridiplantae</taxon>
        <taxon>Streptophyta</taxon>
        <taxon>Embryophyta</taxon>
        <taxon>Tracheophyta</taxon>
        <taxon>Spermatophyta</taxon>
        <taxon>Magnoliopsida</taxon>
        <taxon>eudicotyledons</taxon>
        <taxon>Gunneridae</taxon>
        <taxon>Pentapetalae</taxon>
        <taxon>asterids</taxon>
        <taxon>lamiids</taxon>
        <taxon>Boraginales</taxon>
        <taxon>Boraginaceae</taxon>
        <taxon>Boraginoideae</taxon>
        <taxon>Lithospermeae</taxon>
        <taxon>Lithospermum</taxon>
    </lineage>
</organism>
<sequence length="88" mass="9369">MGFTLAAPSTTVASLGRGLLTKHPLVLLQDYVTHTVHTLCPSSPSTSPLDSPAVLTGVEPRNFSEAMSDPGWREAMSQEICALETNKT</sequence>
<comment type="caution">
    <text evidence="1">The sequence shown here is derived from an EMBL/GenBank/DDBJ whole genome shotgun (WGS) entry which is preliminary data.</text>
</comment>
<accession>A0AAV3PM68</accession>
<evidence type="ECO:0000313" key="1">
    <source>
        <dbReference type="EMBL" id="GAA0152012.1"/>
    </source>
</evidence>